<dbReference type="EMBL" id="BKCJ010000003">
    <property type="protein sequence ID" value="GEU28294.1"/>
    <property type="molecule type" value="Genomic_DNA"/>
</dbReference>
<feature type="compositionally biased region" description="Basic and acidic residues" evidence="7">
    <location>
        <begin position="1404"/>
        <end position="1420"/>
    </location>
</feature>
<dbReference type="Pfam" id="PF09676">
    <property type="entry name" value="TraV"/>
    <property type="match status" value="1"/>
</dbReference>
<evidence type="ECO:0000256" key="1">
    <source>
        <dbReference type="ARBA" id="ARBA00004418"/>
    </source>
</evidence>
<dbReference type="Pfam" id="PF03743">
    <property type="entry name" value="TrbI"/>
    <property type="match status" value="1"/>
</dbReference>
<feature type="region of interest" description="Disordered" evidence="7">
    <location>
        <begin position="3117"/>
        <end position="3168"/>
    </location>
</feature>
<keyword evidence="8" id="KW-0812">Transmembrane</keyword>
<feature type="compositionally biased region" description="Low complexity" evidence="7">
    <location>
        <begin position="82"/>
        <end position="93"/>
    </location>
</feature>
<feature type="region of interest" description="Disordered" evidence="7">
    <location>
        <begin position="1321"/>
        <end position="1365"/>
    </location>
</feature>
<evidence type="ECO:0000256" key="4">
    <source>
        <dbReference type="ARBA" id="ARBA00022764"/>
    </source>
</evidence>
<dbReference type="InterPro" id="IPR039555">
    <property type="entry name" value="TraF/TrbB"/>
</dbReference>
<feature type="compositionally biased region" description="Basic residues" evidence="7">
    <location>
        <begin position="990"/>
        <end position="1000"/>
    </location>
</feature>
<dbReference type="Gene3D" id="3.10.450.70">
    <property type="entry name" value="Disulphide bond isomerase, DsbC/G, N-terminal"/>
    <property type="match status" value="1"/>
</dbReference>
<protein>
    <submittedName>
        <fullName evidence="13">Uncharacterized protein</fullName>
    </submittedName>
</protein>
<feature type="compositionally biased region" description="Basic residues" evidence="7">
    <location>
        <begin position="3138"/>
        <end position="3149"/>
    </location>
</feature>
<feature type="compositionally biased region" description="Low complexity" evidence="7">
    <location>
        <begin position="2075"/>
        <end position="2088"/>
    </location>
</feature>
<feature type="compositionally biased region" description="Basic residues" evidence="7">
    <location>
        <begin position="2163"/>
        <end position="2172"/>
    </location>
</feature>
<evidence type="ECO:0000256" key="5">
    <source>
        <dbReference type="ARBA" id="ARBA00023157"/>
    </source>
</evidence>
<dbReference type="Pfam" id="PF06122">
    <property type="entry name" value="TraH"/>
    <property type="match status" value="1"/>
</dbReference>
<dbReference type="InterPro" id="IPR033954">
    <property type="entry name" value="DiS-bond_Isoase_DsbC/G"/>
</dbReference>
<dbReference type="PANTHER" id="PTHR35272:SF3">
    <property type="entry name" value="THIOL:DISULFIDE INTERCHANGE PROTEIN DSBC"/>
    <property type="match status" value="1"/>
</dbReference>
<feature type="compositionally biased region" description="Low complexity" evidence="7">
    <location>
        <begin position="1389"/>
        <end position="1401"/>
    </location>
</feature>
<comment type="similarity">
    <text evidence="2">Belongs to the thioredoxin family. DsbC subfamily.</text>
</comment>
<dbReference type="InterPro" id="IPR014121">
    <property type="entry name" value="TraN_Ftype"/>
</dbReference>
<dbReference type="InterPro" id="IPR009094">
    <property type="entry name" value="DiS-bond_isomerase_DsbC/G_N_sf"/>
</dbReference>
<evidence type="ECO:0000259" key="9">
    <source>
        <dbReference type="Pfam" id="PF07916"/>
    </source>
</evidence>
<dbReference type="SUPFAM" id="SSF54423">
    <property type="entry name" value="DsbC/DsbG N-terminal domain-like"/>
    <property type="match status" value="1"/>
</dbReference>
<feature type="region of interest" description="Disordered" evidence="7">
    <location>
        <begin position="2064"/>
        <end position="2101"/>
    </location>
</feature>
<dbReference type="CDD" id="cd03020">
    <property type="entry name" value="DsbA_DsbC_DsbG"/>
    <property type="match status" value="1"/>
</dbReference>
<evidence type="ECO:0000256" key="3">
    <source>
        <dbReference type="ARBA" id="ARBA00022729"/>
    </source>
</evidence>
<evidence type="ECO:0000259" key="10">
    <source>
        <dbReference type="Pfam" id="PF10411"/>
    </source>
</evidence>
<dbReference type="InterPro" id="IPR025955">
    <property type="entry name" value="TraC/Conjuga_ATPase"/>
</dbReference>
<name>A0A699GEH3_TANCI</name>
<dbReference type="InterPro" id="IPR012336">
    <property type="entry name" value="Thioredoxin-like_fold"/>
</dbReference>
<evidence type="ECO:0000256" key="2">
    <source>
        <dbReference type="ARBA" id="ARBA00009813"/>
    </source>
</evidence>
<feature type="region of interest" description="Disordered" evidence="7">
    <location>
        <begin position="1"/>
        <end position="129"/>
    </location>
</feature>
<evidence type="ECO:0000259" key="12">
    <source>
        <dbReference type="Pfam" id="PF13274"/>
    </source>
</evidence>
<keyword evidence="3" id="KW-0732">Signal</keyword>
<feature type="compositionally biased region" description="Basic residues" evidence="7">
    <location>
        <begin position="3398"/>
        <end position="3408"/>
    </location>
</feature>
<dbReference type="InterPro" id="IPR018950">
    <property type="entry name" value="DiS-bond_isomerase_DsbC/G_N"/>
</dbReference>
<dbReference type="CDD" id="cd16430">
    <property type="entry name" value="TraB"/>
    <property type="match status" value="1"/>
</dbReference>
<feature type="transmembrane region" description="Helical" evidence="8">
    <location>
        <begin position="4230"/>
        <end position="4250"/>
    </location>
</feature>
<feature type="region of interest" description="Disordered" evidence="7">
    <location>
        <begin position="1109"/>
        <end position="1135"/>
    </location>
</feature>
<feature type="compositionally biased region" description="Pro residues" evidence="7">
    <location>
        <begin position="70"/>
        <end position="81"/>
    </location>
</feature>
<dbReference type="InterPro" id="IPR051470">
    <property type="entry name" value="Thiol:disulfide_interchange"/>
</dbReference>
<feature type="region of interest" description="Disordered" evidence="7">
    <location>
        <begin position="1951"/>
        <end position="2008"/>
    </location>
</feature>
<feature type="region of interest" description="Disordered" evidence="7">
    <location>
        <begin position="975"/>
        <end position="1072"/>
    </location>
</feature>
<evidence type="ECO:0000256" key="7">
    <source>
        <dbReference type="SAM" id="MobiDB-lite"/>
    </source>
</evidence>
<feature type="transmembrane region" description="Helical" evidence="8">
    <location>
        <begin position="4256"/>
        <end position="4277"/>
    </location>
</feature>
<dbReference type="InterPro" id="IPR010927">
    <property type="entry name" value="T4SS_TraH"/>
</dbReference>
<feature type="region of interest" description="Disordered" evidence="7">
    <location>
        <begin position="1174"/>
        <end position="1223"/>
    </location>
</feature>
<dbReference type="NCBIfam" id="TIGR02747">
    <property type="entry name" value="TraV"/>
    <property type="match status" value="1"/>
</dbReference>
<keyword evidence="4" id="KW-0574">Periplasm</keyword>
<feature type="compositionally biased region" description="Basic residues" evidence="7">
    <location>
        <begin position="1503"/>
        <end position="1515"/>
    </location>
</feature>
<evidence type="ECO:0000313" key="13">
    <source>
        <dbReference type="EMBL" id="GEU28294.1"/>
    </source>
</evidence>
<proteinExistence type="inferred from homology"/>
<sequence>MEAKLATLESENRILTARGAGSSSRDNAASKTSEQTPEKMSDADLDRRLAEYEKKIDKTNSGYPAGTPSAPVPGQTPPKPAPQAAKAPGQKPPGQGGRNAASPPIGGILTVKLGRGPESGRGASPAAAVAANSPESKAVRKTAQNYLPAGMFGQAILLSGLDAPTGGQSQSNPHPVLLQLHDLAVLPNRYRYDWAQCLITGAGYGDLSSERGYIRTESLSCVSKDGNVLDVPIKGYIVGEDGKAGMRGRLVSKQGQVLGNALLAGVVAGIGTGLERSSSVQSVSPLGSTNSIKPGQEFQSGIGSGVGRALDRLATYYIQLAEKMFPNTNSTRARVLLTMAALLASCGAAGAAPDCAVVAVPDCAASATQDEATGAAAAAPHAAQADPAQAAEKVDTAETAEAAEAAMRQLLAQRYPSTTFSAIARTPVPGLWEVWMGSNVAYMTDEGRHFIFGHLYDMKTQTDLTAASKDRALQQDQPDRPRLTFQELPLADAIKTVRGTGARQLAVFSDPHCPYCRQLEQELAKLDNVTIYTFLFPLASLHPQATAVAQAIWCQADRAAAWRDFNQTGKAPRSAKSATSPTPPASYLLPNLKSAWRAHETETAMNSRLICSLLAATLLPGCLSMTGLTGNEKFACKAPDGVSCTSVSGIYANAQQNNLPALQSSAHAPGKMSAPDRVPTRPGTSALPVLAAGMPIRSQPRMLRVWIAPWRDEDDTLHDQSYLYVMIDPGQWQIEHSRAATVQRTMRRLQPLGAARTPTADAGATARGTAAGQLANVRDDAGAQQSAREAAEPYQPSPLRAMREITNTESFRALLPHCAYDEVDGLFVLDTGERDPKGRSEALGMVIELTPQTGATEEMINVLAPIIAQAPGGTFMQVSLYGGSRIIDRMKLYALLRDNGESAPPDEGERRSADIFRAMARHRIDYYMRGTARRLIPHIPVLVRDFRLVLSIARHCDPRDVTVIEELVRMRDGEVLRSGAPDTPPDRRPGHGLRANRRRQIAALRPAGRGQRSAQPPVQRNRLPEGLSALGHGQPDRRLLPGPARLPLPVRYHDGHPGTGTGRPQECRPDQGRARHHQCQLAHGALSAGVPGQEARLGHRQPLLCSRHGRSGHVPPGAANGAARRDRGGGNGRAFDLARTRLQPGGDAVHAGARHPDLATARVHAHHAEILQAQGTELPQDQHERSQPGAFDRRVERHQHTGVQPDRAPRPVDGDRPVRQPGRQLQSFVRRVVGLRQVDVRQRDGDVVPWRGRQGIHHRCGAQLRKNLPPLQRRIYRICQAGRIDHLRQPVRQHRRHYRRHGDDQAAGGANGVAFRHAHRPRPLTDRNRHHRPVGPQGQCDGGERHRPGAQKQQGPRCAQAGRPAVPVHARRYVWPLLYRQEQCRLQQAAGGAGTRGTQLQEGPAKRDPVHHDVSDHAGDVPRTARPQKNLHHRRSLGPDGRRQLRQVHRSGLPARPQVRRRLRHADPVGDGLLQESGVTGRAGKLGLAVPAQAKKGIDRTARPRRQAQTRRGHQARRDVAEDRTGPVLGDLHQLPDGRRHRPPDRRSFHLAGLQHRPHRLERYPAPSRRGPGRDRSHQRGAAGARAARREHVMNTSREVATVNPWIAASVCATAAALVALALALAPPLHGRSGPGKFAVVDLAAVVRANQQHTVALLADKGADPAARTSALARTRDFGQQLDREVRALSAECDCVLLMREAVVAGELEDLTPALMARLGRNKTDLIELLEIVLARLQQGDATGEAHDDPGLSPNPFYLVGAGAPCAAPLVTIWPGISDLWLGLLPLPPGAEHVEQPARIDVPGGAGHAADARGPVRGVRVAARPVLPARLAVRQAGGRPARPGMSTPPPAIRTASIAVTGLPGSLQRHVSWGRHMRSFNSLRSALMLIVAVAALAPARATDYGKIGPTYPVREPDMLAWIEQRVAAKVASGEALRHQQQQAEKIRHKLHNPEPLRSRPNTRFGRHHPQPARARGLEPPAGIFRRQGQEPGGVRQALPGRARRPGQADPGWRQLLRADEAMADARLFRSTKRPDPQAGHTACAGHRARPSCKWDRRILKTSARRYARAVRRRSARSASASASGNPRARSMSRARPGASRRWAAPRWATAFPRPCRPSLKLPGTGRLRSRLCDRTRSRLERRRVGGDTEPRRVPVRQSGSASGVRRRLHRRHGGLSAPGTAMVRRLPGFDVSAQWPRAVACRRRAGVFPDPATLCDETAPGISRLCRQRRPRLVRHVPGAGTGQAHLQVFDAVPGLPRQGHRWPMLSATGPHHPPVERRQGSGLRPVLEGVSTMRSIKRTGCALGMALVTAASTTAMAQQLPNDDVIAREATKQAAHSASTIDKADRQSRQLRQATPDVDAVGPLPAPLPAPDPADIAKRYGAAQQPQAALFVLVSLSMPPASFDRLAAQAGKAGATLVLRGVVDGSLTKTAEMTATVIRQHPGAQFQIDPTLFRRFSVDQASQSALRQAGGPTTETAARRAMSRASPLLALALCAWLHPAQAQTTQEQAFAEGKAYKPANAGIKNAIEPNALRQVPGQDSATTSDLTGLYGTNLAAPGRDKVTACTAYVPGSDGYKNAECDTVNYVARNPSERQAYTIDKQNDPLIVRGNEVRNAPQAHIAGMSGLSGNYTACTEKTNTTPERIETERCDIDRVVTERQCSATLSVTYSWQAYTNQAGTDLRYGRCAPGQVRGDRLALPVTSTYRTENGSCADFGHGTGTEVTIWHRDCAGNEVRHGFDASACTAPPTPARLDPLRRPVQACADAPRTADNCFTPAGRFIAKASVPVFEDHWDDSASRQCGIVSQTCSSGPATVDIDGMEVTRPCWRNTIQYACIEEGVSDTCGAIAAKGCDLKRSFCAEGVTVGGAFQCISEQREYSCKTQPASSSTGVDCGAQQYCIEGNCFDTGAVPDPDFAKAVAGMEVAREAGVYVDEATFQVFKGHDSRCAKSALKNCCKGASKPASGLTNLAIAGGSAYAFDILAGGTMKSTLVLGFDPVALALTISVMVVQQMLACDSEDVMVALKRNNRLCHHVGDYCSRKISLGLARICVQRKETYCCFNSKISRLINEAARTQQSGLGWGTPEAPSCQGITIAQFQAMDLSTVDFSEFYADVVPTAPNEDDVRSRSAPRGAEGDRRWPRHLNHRRPACRRIAAPSQRQRRAAPVRAANVPVRPSRLRPAATGFYPVRRAATRHHAASPLHLVDADERLRRRPSACQHRTEKQMKLLMMTMLLIASGVVSAAGADQGPATYWRGSTWTDPDRGFLWYAPPKPAKEEPQDDPKAAPTQRYEHMTNKQLGKEIERLLDIAVEQQSPAAVKEYLFLQQYAMDRASRFSDVFRRTVWTTPELDYSLRSRPTNAMAINTYDIERDSKRTAFRHGDLPGIARRRHAARVPQRQARQRLCRKPARNHGAGRVPGRQTHWQHPADRIWRAVAAGADRTYLCAHLNPTRPGVLIMIRKKIAVCAVAAALLTQAASAGDNGMQQLFDDMGAFGNVTGPGAYRAQGMNMVTGGNLFMRVPQRNYNPVAAQLPSLKMGCGGIDLYAGSFSFISKAQLVSMMKNIGSSAVSYAFKLALDSISPQINKTLTELQQTAQDLNGTNINSCEAGEALARGASGDWQRSAQYFAKVTAPITGLFSDHSEARAEVQGDNGKVNEAISAVSDPATRVQVQPGNIAWRALSRLSGLDNDDRKILMALSGTTIISPTESADVAPLYKEPKAITIHQFIRGNENGKLPVYGCVDSTTPEGCLVLSDDELVVTPFAQKVESKLIAIAEKFKANVALSPDEISFINITGLPVYKALAVSTSLPNVGLDVIWIGKYADLIAAEYAYQYIVQATHQIKQAYSQASAGAPALAIDDMKTMSANVDRLRGDAREEPGRQSALCNRRKIARHAMAPFDVYAYFNVDQLATLMDGIAAITASGDYLDAVRLVSMLAFLVFIAGLATGKTQDPVEFFRWLMLVVLIHSLLLVPKADVVLIDRTGSAPPTVRSNVPIGLAFFASVTSHVGDTLTRTFEAVFALPDDLQFQKHGIMFGNTILVDSLQTVPINASFRDDLVTFINSCTYYDIINGRIPQDLFTRADDAWAAMSETSNTHSTRISTSPNGSMVCAAAYNDLNTRWGNEITQTMQARGRALNSHIIDNVAAGAALSSQITSAYTRLTNIAKSSTDMLRQNMTLNAVRDSQLISAQNLDAPSAAIVGAAQAQAEVTANTNYLTMARVAERAAPAIRNVIELICYAVFPIVILLLIVAGEHAGKLFKAYVMSLVWVQLIPPLYAILNFAMTSASRATLVGIAESTTASAAVNLVNIGQMSQRGLSDSAIAGYLTLCLPAIAYALVKSGDVGGSALFSAIMSPSKAAVDGVATSVAAGNISQGNVSLDTVARNNVHANHYDTAPTMASGFSRVSSAAGTSIFGSDGTFRFLGNQSTLGLSANFGQKIGNALNSEASQREETALRETTAASQMRTAALVERMGIVKAYTDQHGASNTNDASHGTRSGQAISELQQIAENVNERLGLSANSSVGQRLIGTLATGGKVSVEASIGSPTILPFSVKGSTSAETSVSSQKMDDAVKNKNFEATVNYAKDQLRSRNISTDQALSSEFRTSEAYQWGKQNRTESVQGEEAALTKATQHTRNAEAAHSQAFSLSHQASTVQEQWLHSSMDYTGYLADRLHQDGKLDAFNMLYQTDPDRAARMAATYLAETSFDAMPTLSQVSTKLEDVQQRSPSLSGKLLEAEHQRHRGKVTDGTAGAHRRNQGAKGAQGYKQERIKNEVEEKVNAAVDRSLDEFNHQQKEIEPAVVEAKNKAGNELRRDAQIPGLKGPSKAPSAGSAAEHQDKIHRNLVTVRKPPSQPSRAGFPQADATCVADYVIVKLDEAGAGLNVLKLQKLLFYIQAWHLAIKKTPLFDAKFQAWVHGPVSREIYDRFSRSHMMYDAITSTDVSEQKKGEELDQEAADFVNEILEAYASYSGPKLEKMTHDEEPWIQARGGLPNSARCEIEIDEDLMGEGGRGEDLKSLLKRSQKRDNQRWSFGFRYFKEIEYFGLDSVKIDKKWTLSVLYRLGELSALTLESVLESRDLQEGSLRMHDINWKQRNIPIKRADIDWIGEDYIKNPEEFPFFQVSVSKALGRIVGFMDEDNVFQIVLLDPLHNAQPSSYNDYVVRMCKPLGCEVTSIRYGAINALKKISGRSCGCDKEIENAFHWTKRQPGDAFVIPVVGGTGVEDADKLIEDGKADSYLDIFEAGLVALT</sequence>
<feature type="domain" description="Thioredoxin-like fold" evidence="11">
    <location>
        <begin position="498"/>
        <end position="568"/>
    </location>
</feature>
<feature type="region of interest" description="Disordered" evidence="7">
    <location>
        <begin position="1389"/>
        <end position="1592"/>
    </location>
</feature>
<comment type="caution">
    <text evidence="13">The sequence shown here is derived from an EMBL/GenBank/DDBJ whole genome shotgun (WGS) entry which is preliminary data.</text>
</comment>
<feature type="compositionally biased region" description="Polar residues" evidence="7">
    <location>
        <begin position="21"/>
        <end position="35"/>
    </location>
</feature>
<dbReference type="Gene3D" id="3.40.30.10">
    <property type="entry name" value="Glutaredoxin"/>
    <property type="match status" value="1"/>
</dbReference>
<feature type="compositionally biased region" description="Low complexity" evidence="7">
    <location>
        <begin position="1040"/>
        <end position="1050"/>
    </location>
</feature>
<evidence type="ECO:0000259" key="11">
    <source>
        <dbReference type="Pfam" id="PF13098"/>
    </source>
</evidence>
<feature type="compositionally biased region" description="Basic and acidic residues" evidence="7">
    <location>
        <begin position="1516"/>
        <end position="1525"/>
    </location>
</feature>
<feature type="compositionally biased region" description="Basic and acidic residues" evidence="7">
    <location>
        <begin position="36"/>
        <end position="58"/>
    </location>
</feature>
<feature type="domain" description="Antitoxin SocA-like Panacea" evidence="12">
    <location>
        <begin position="4884"/>
        <end position="4981"/>
    </location>
</feature>
<feature type="region of interest" description="Disordered" evidence="7">
    <location>
        <begin position="2117"/>
        <end position="2178"/>
    </location>
</feature>
<dbReference type="Pfam" id="PF09673">
    <property type="entry name" value="TrbC_Ftype"/>
    <property type="match status" value="1"/>
</dbReference>
<feature type="compositionally biased region" description="Basic residues" evidence="7">
    <location>
        <begin position="2064"/>
        <end position="2074"/>
    </location>
</feature>
<dbReference type="InterPro" id="IPR005498">
    <property type="entry name" value="T4SS_VirB10/TraB/TrbI"/>
</dbReference>
<evidence type="ECO:0000256" key="8">
    <source>
        <dbReference type="SAM" id="Phobius"/>
    </source>
</evidence>
<feature type="region of interest" description="Disordered" evidence="7">
    <location>
        <begin position="4735"/>
        <end position="4766"/>
    </location>
</feature>
<comment type="subcellular location">
    <subcellularLocation>
        <location evidence="1">Periplasm</location>
    </subcellularLocation>
</comment>
<keyword evidence="6" id="KW-0676">Redox-active center</keyword>
<dbReference type="PANTHER" id="PTHR35272">
    <property type="entry name" value="THIOL:DISULFIDE INTERCHANGE PROTEIN DSBC-RELATED"/>
    <property type="match status" value="1"/>
</dbReference>
<evidence type="ECO:0000256" key="6">
    <source>
        <dbReference type="ARBA" id="ARBA00023284"/>
    </source>
</evidence>
<feature type="region of interest" description="Disordered" evidence="7">
    <location>
        <begin position="4812"/>
        <end position="4834"/>
    </location>
</feature>
<dbReference type="Pfam" id="PF10411">
    <property type="entry name" value="DsbC_N"/>
    <property type="match status" value="1"/>
</dbReference>
<dbReference type="InterPro" id="IPR019106">
    <property type="entry name" value="T4SS_TrbC"/>
</dbReference>
<feature type="domain" description="TraG N-terminal Proteobacteria" evidence="9">
    <location>
        <begin position="3899"/>
        <end position="4354"/>
    </location>
</feature>
<keyword evidence="5" id="KW-1015">Disulfide bond</keyword>
<reference evidence="13" key="1">
    <citation type="journal article" date="2019" name="Sci. Rep.">
        <title>Draft genome of Tanacetum cinerariifolium, the natural source of mosquito coil.</title>
        <authorList>
            <person name="Yamashiro T."/>
            <person name="Shiraishi A."/>
            <person name="Satake H."/>
            <person name="Nakayama K."/>
        </authorList>
    </citation>
    <scope>NUCLEOTIDE SEQUENCE</scope>
</reference>
<dbReference type="Pfam" id="PF13274">
    <property type="entry name" value="SocA_Panacea"/>
    <property type="match status" value="1"/>
</dbReference>
<dbReference type="InterPro" id="IPR012931">
    <property type="entry name" value="TraG_N_Proteobacteria"/>
</dbReference>
<dbReference type="InterPro" id="IPR014118">
    <property type="entry name" value="T4SS_TraV"/>
</dbReference>
<dbReference type="Pfam" id="PF06986">
    <property type="entry name" value="F_T4SS_TraN"/>
    <property type="match status" value="1"/>
</dbReference>
<feature type="compositionally biased region" description="Basic and acidic residues" evidence="7">
    <location>
        <begin position="1207"/>
        <end position="1218"/>
    </location>
</feature>
<keyword evidence="8" id="KW-0472">Membrane</keyword>
<feature type="region of interest" description="Disordered" evidence="7">
    <location>
        <begin position="2330"/>
        <end position="2375"/>
    </location>
</feature>
<feature type="compositionally biased region" description="Basic and acidic residues" evidence="7">
    <location>
        <begin position="2129"/>
        <end position="2151"/>
    </location>
</feature>
<organism evidence="13">
    <name type="scientific">Tanacetum cinerariifolium</name>
    <name type="common">Dalmatian daisy</name>
    <name type="synonym">Chrysanthemum cinerariifolium</name>
    <dbReference type="NCBI Taxonomy" id="118510"/>
    <lineage>
        <taxon>Eukaryota</taxon>
        <taxon>Viridiplantae</taxon>
        <taxon>Streptophyta</taxon>
        <taxon>Embryophyta</taxon>
        <taxon>Tracheophyta</taxon>
        <taxon>Spermatophyta</taxon>
        <taxon>Magnoliopsida</taxon>
        <taxon>eudicotyledons</taxon>
        <taxon>Gunneridae</taxon>
        <taxon>Pentapetalae</taxon>
        <taxon>asterids</taxon>
        <taxon>campanulids</taxon>
        <taxon>Asterales</taxon>
        <taxon>Asteraceae</taxon>
        <taxon>Asteroideae</taxon>
        <taxon>Anthemideae</taxon>
        <taxon>Anthemidinae</taxon>
        <taxon>Tanacetum</taxon>
    </lineage>
</organism>
<dbReference type="Pfam" id="PF13098">
    <property type="entry name" value="Thioredoxin_2"/>
    <property type="match status" value="1"/>
</dbReference>
<dbReference type="Pfam" id="PF11130">
    <property type="entry name" value="TraC_F_IV"/>
    <property type="match status" value="1"/>
</dbReference>
<accession>A0A699GEH3</accession>
<feature type="compositionally biased region" description="Basic residues" evidence="7">
    <location>
        <begin position="1321"/>
        <end position="1333"/>
    </location>
</feature>
<feature type="compositionally biased region" description="Basic and acidic residues" evidence="7">
    <location>
        <begin position="1180"/>
        <end position="1199"/>
    </location>
</feature>
<keyword evidence="8" id="KW-1133">Transmembrane helix</keyword>
<dbReference type="InterPro" id="IPR036249">
    <property type="entry name" value="Thioredoxin-like_sf"/>
</dbReference>
<dbReference type="Pfam" id="PF13728">
    <property type="entry name" value="TraF"/>
    <property type="match status" value="1"/>
</dbReference>
<feature type="region of interest" description="Disordered" evidence="7">
    <location>
        <begin position="3394"/>
        <end position="3421"/>
    </location>
</feature>
<dbReference type="Pfam" id="PF07916">
    <property type="entry name" value="TraG_N"/>
    <property type="match status" value="1"/>
</dbReference>
<gene>
    <name evidence="13" type="ORF">Tci_000272</name>
</gene>
<feature type="compositionally biased region" description="Low complexity" evidence="7">
    <location>
        <begin position="4819"/>
        <end position="4831"/>
    </location>
</feature>
<dbReference type="InterPro" id="IPR025272">
    <property type="entry name" value="SocA_Panacea"/>
</dbReference>
<feature type="domain" description="Disulphide bond isomerase DsbC/G N-terminal" evidence="10">
    <location>
        <begin position="399"/>
        <end position="466"/>
    </location>
</feature>
<dbReference type="SUPFAM" id="SSF52833">
    <property type="entry name" value="Thioredoxin-like"/>
    <property type="match status" value="1"/>
</dbReference>